<sequence>MRLRWIALGALGIGLIPVWAFAPPPGRTDLPDTVEDLVRACRGTGAKGRDLVDVAIAQVARAYPVHSLWHLWETPRRSLAAHRGWSHQYNTVLLLVLRELGFDVRLVHAARVRGFGLPWFLAGHSWAQVRTGGRWLDACASQPASRAGHPPFVPLTPVLPLRKATRWAVGLALVPFVIGAVWRAWLTGRDVADWVYGDRPAN</sequence>
<accession>A0ABX8SGZ7</accession>
<evidence type="ECO:0000256" key="1">
    <source>
        <dbReference type="SAM" id="Phobius"/>
    </source>
</evidence>
<reference evidence="2 3" key="1">
    <citation type="submission" date="2021-07" db="EMBL/GenBank/DDBJ databases">
        <title>complete genome sequencing of Tessaracoccus sp.J1M15.</title>
        <authorList>
            <person name="Bae J.-W."/>
            <person name="Kim D.-y."/>
        </authorList>
    </citation>
    <scope>NUCLEOTIDE SEQUENCE [LARGE SCALE GENOMIC DNA]</scope>
    <source>
        <strain evidence="2 3">J1M15</strain>
    </source>
</reference>
<keyword evidence="1" id="KW-0472">Membrane</keyword>
<evidence type="ECO:0008006" key="4">
    <source>
        <dbReference type="Google" id="ProtNLM"/>
    </source>
</evidence>
<dbReference type="RefSeq" id="WP_219080711.1">
    <property type="nucleotide sequence ID" value="NZ_CP079216.1"/>
</dbReference>
<name>A0ABX8SGZ7_9ACTN</name>
<keyword evidence="3" id="KW-1185">Reference proteome</keyword>
<dbReference type="Proteomes" id="UP000824504">
    <property type="component" value="Chromosome"/>
</dbReference>
<protein>
    <recommendedName>
        <fullName evidence="4">Transglutaminase-like superfamily protein</fullName>
    </recommendedName>
</protein>
<keyword evidence="1" id="KW-0812">Transmembrane</keyword>
<organism evidence="2 3">
    <name type="scientific">Tessaracoccus palaemonis</name>
    <dbReference type="NCBI Taxonomy" id="2829499"/>
    <lineage>
        <taxon>Bacteria</taxon>
        <taxon>Bacillati</taxon>
        <taxon>Actinomycetota</taxon>
        <taxon>Actinomycetes</taxon>
        <taxon>Propionibacteriales</taxon>
        <taxon>Propionibacteriaceae</taxon>
        <taxon>Tessaracoccus</taxon>
    </lineage>
</organism>
<keyword evidence="1" id="KW-1133">Transmembrane helix</keyword>
<proteinExistence type="predicted"/>
<dbReference type="EMBL" id="CP079216">
    <property type="protein sequence ID" value="QXT62119.1"/>
    <property type="molecule type" value="Genomic_DNA"/>
</dbReference>
<evidence type="ECO:0000313" key="2">
    <source>
        <dbReference type="EMBL" id="QXT62119.1"/>
    </source>
</evidence>
<feature type="transmembrane region" description="Helical" evidence="1">
    <location>
        <begin position="167"/>
        <end position="186"/>
    </location>
</feature>
<gene>
    <name evidence="2" type="ORF">KDB89_10110</name>
</gene>
<evidence type="ECO:0000313" key="3">
    <source>
        <dbReference type="Proteomes" id="UP000824504"/>
    </source>
</evidence>